<protein>
    <recommendedName>
        <fullName evidence="2">AAA+ ATPase domain-containing protein</fullName>
    </recommendedName>
</protein>
<gene>
    <name evidence="3" type="ORF">FJTKL_07463</name>
</gene>
<dbReference type="EMBL" id="JBAWTH010000287">
    <property type="protein sequence ID" value="KAL2272156.1"/>
    <property type="molecule type" value="Genomic_DNA"/>
</dbReference>
<dbReference type="PANTHER" id="PTHR46411:SF2">
    <property type="entry name" value="AAA+ ATPASE DOMAIN-CONTAINING PROTEIN"/>
    <property type="match status" value="1"/>
</dbReference>
<feature type="compositionally biased region" description="Basic and acidic residues" evidence="1">
    <location>
        <begin position="636"/>
        <end position="647"/>
    </location>
</feature>
<feature type="compositionally biased region" description="Polar residues" evidence="1">
    <location>
        <begin position="1589"/>
        <end position="1598"/>
    </location>
</feature>
<feature type="domain" description="AAA+ ATPase" evidence="2">
    <location>
        <begin position="203"/>
        <end position="341"/>
    </location>
</feature>
<evidence type="ECO:0000313" key="4">
    <source>
        <dbReference type="Proteomes" id="UP001600888"/>
    </source>
</evidence>
<evidence type="ECO:0000256" key="1">
    <source>
        <dbReference type="SAM" id="MobiDB-lite"/>
    </source>
</evidence>
<feature type="compositionally biased region" description="Pro residues" evidence="1">
    <location>
        <begin position="486"/>
        <end position="496"/>
    </location>
</feature>
<dbReference type="SUPFAM" id="SSF52540">
    <property type="entry name" value="P-loop containing nucleoside triphosphate hydrolases"/>
    <property type="match status" value="2"/>
</dbReference>
<dbReference type="Gene3D" id="3.40.50.300">
    <property type="entry name" value="P-loop containing nucleotide triphosphate hydrolases"/>
    <property type="match status" value="2"/>
</dbReference>
<dbReference type="InterPro" id="IPR027417">
    <property type="entry name" value="P-loop_NTPase"/>
</dbReference>
<dbReference type="Pfam" id="PF22942">
    <property type="entry name" value="DUF7025"/>
    <property type="match status" value="1"/>
</dbReference>
<feature type="compositionally biased region" description="Pro residues" evidence="1">
    <location>
        <begin position="464"/>
        <end position="473"/>
    </location>
</feature>
<dbReference type="PANTHER" id="PTHR46411">
    <property type="entry name" value="FAMILY ATPASE, PUTATIVE-RELATED"/>
    <property type="match status" value="1"/>
</dbReference>
<dbReference type="InterPro" id="IPR056599">
    <property type="entry name" value="AAA_lid_fung"/>
</dbReference>
<feature type="compositionally biased region" description="Acidic residues" evidence="1">
    <location>
        <begin position="1461"/>
        <end position="1474"/>
    </location>
</feature>
<dbReference type="InterPro" id="IPR054289">
    <property type="entry name" value="DUF7025"/>
</dbReference>
<feature type="region of interest" description="Disordered" evidence="1">
    <location>
        <begin position="1448"/>
        <end position="1520"/>
    </location>
</feature>
<dbReference type="InterPro" id="IPR003593">
    <property type="entry name" value="AAA+_ATPase"/>
</dbReference>
<proteinExistence type="predicted"/>
<evidence type="ECO:0000259" key="2">
    <source>
        <dbReference type="SMART" id="SM00382"/>
    </source>
</evidence>
<reference evidence="3 4" key="1">
    <citation type="submission" date="2024-03" db="EMBL/GenBank/DDBJ databases">
        <title>A high-quality draft genome sequence of Diaporthe vaccinii, a causative agent of upright dieback and viscid rot disease in cranberry plants.</title>
        <authorList>
            <person name="Sarrasin M."/>
            <person name="Lang B.F."/>
            <person name="Burger G."/>
        </authorList>
    </citation>
    <scope>NUCLEOTIDE SEQUENCE [LARGE SCALE GENOMIC DNA]</scope>
    <source>
        <strain evidence="3 4">IS7</strain>
    </source>
</reference>
<evidence type="ECO:0000313" key="3">
    <source>
        <dbReference type="EMBL" id="KAL2272156.1"/>
    </source>
</evidence>
<feature type="domain" description="AAA+ ATPase" evidence="2">
    <location>
        <begin position="1181"/>
        <end position="1306"/>
    </location>
</feature>
<feature type="region of interest" description="Disordered" evidence="1">
    <location>
        <begin position="458"/>
        <end position="518"/>
    </location>
</feature>
<dbReference type="InterPro" id="IPR003959">
    <property type="entry name" value="ATPase_AAA_core"/>
</dbReference>
<feature type="region of interest" description="Disordered" evidence="1">
    <location>
        <begin position="723"/>
        <end position="778"/>
    </location>
</feature>
<feature type="compositionally biased region" description="Low complexity" evidence="1">
    <location>
        <begin position="501"/>
        <end position="510"/>
    </location>
</feature>
<feature type="region of interest" description="Disordered" evidence="1">
    <location>
        <begin position="1588"/>
        <end position="1615"/>
    </location>
</feature>
<comment type="caution">
    <text evidence="3">The sequence shown here is derived from an EMBL/GenBank/DDBJ whole genome shotgun (WGS) entry which is preliminary data.</text>
</comment>
<keyword evidence="4" id="KW-1185">Reference proteome</keyword>
<accession>A0ABR4DPQ0</accession>
<dbReference type="Pfam" id="PF23232">
    <property type="entry name" value="AAA_lid_13"/>
    <property type="match status" value="1"/>
</dbReference>
<dbReference type="Pfam" id="PF00004">
    <property type="entry name" value="AAA"/>
    <property type="match status" value="2"/>
</dbReference>
<dbReference type="Proteomes" id="UP001600888">
    <property type="component" value="Unassembled WGS sequence"/>
</dbReference>
<feature type="compositionally biased region" description="Basic and acidic residues" evidence="1">
    <location>
        <begin position="1488"/>
        <end position="1498"/>
    </location>
</feature>
<feature type="region of interest" description="Disordered" evidence="1">
    <location>
        <begin position="636"/>
        <end position="673"/>
    </location>
</feature>
<feature type="compositionally biased region" description="Pro residues" evidence="1">
    <location>
        <begin position="1510"/>
        <end position="1520"/>
    </location>
</feature>
<dbReference type="SMART" id="SM00382">
    <property type="entry name" value="AAA"/>
    <property type="match status" value="2"/>
</dbReference>
<feature type="compositionally biased region" description="Low complexity" evidence="1">
    <location>
        <begin position="1499"/>
        <end position="1509"/>
    </location>
</feature>
<sequence length="1615" mass="180698">MHYDGSTLDSDVQVNGTIIVDFQEALRDEEHFKDWRESIEHNITEARIFVTGFEENGDEAHTYVSEHGNPHEDSYVDSMRYQTYTRSQLTVTLSGDRIQPLTISPRLLNQVGAVTEEELLIMASRVFGYILDTSTLLSGGKWGVFDLSLASPVAAKSSLQFDDLVIPNHIKEIVKNLTTNHLNQMSSSRKTNDRSTIEKHEGQGLVLLLHGASSVGKKSTAASIARMAGVPLLHISTELLLDEMRNDSTKKLEESFAWAKRWGCIVMLNQADAILQGDTDYGKGDMNGDMWDYVPQSILRRALVRMLDTFTGITFLIADQGPFLRPDPLGSSGKEIISRINASFFYPPLDKAQTMKIFEINMRWINDVFSDQHRDRPQPASLVVDEDILEFAHAFYKQRTPWDRWNVTQIRKAFSTALALAQADAELSPEAQTDNELQQPWKVTLRAAHFEVVVRSMPKSGIQVPPPPPPPNPVGKRSSKYTTPMAQPPPPPPPGPYSYNQRQRQQVTQQIPPPPQQMPPPILLPNSRQLPPLEYRTIPPPPHMPMPPMPPPPPPPMQPVQIMGDGMRPTMRSKAFFLASPLSFEAKPELLFLDWEDFKDARTRRGDACSAIDVLKGEPVVSFDQEAQDSVWWSRWGERNREGEPRSTSDASTATVHKGADLAEPQSSPLPERIRIHSKYITAILEDIHGSQISKTSFAMVRPFRALTYYEGEIRAKYDELANKFGGTPDEPEVEAAAGDPGSEEQPGHTTTDVQPDHASVDEDDGAPSKRKTKRIKDDYSSISSYSDEVQAIDTSCNAAYQHLACLVQFIDMIRARSQYLLSGSCSKITFADVWHLFKPGDEVLDQEKRQAYRVLSVNSSGHRTLPPWKDYDSEQSEGGEPVIALQCVHITFDGEMLGSIRSRFGIVSFDGEADISTLPVLPLSLVKDPDSGATEDATGFRQDLIDRGRMFVRMAKSTPMHYNGPLLHPKEEVDSQVVIDFEQAFAFWARAPNFRRPVVEKLIGRQIGQSLIDIPCYASCCAGEHVYHDTYAEQKWNEAYIGTLIPDPQDRTEKPSLAIFPRAIRDKTFKETELSDEDLVIMSYKVCGFVLRNRKWAQMDLKYLSPLNPGGRTRNVADNMLAGGNVTRNTNATAETTLDQLVLPPGHKNIVKSLISQHFQDKATGRYEAEEKDVVRGKGKGLIILLHGAPGVGKTSTAEGVAEAFNKPLFQITSGDLGTNARELEDALEWHFYLAHKWDCVLLLDEADVFLSVRSPEDFQRNSLVAVFLRVLEYYAGVLFLTTNRIGDFDEAFSSRIHISLYYPPLKRSSTRKIFDLNLRNIHQRIEERGVEIEVEHDQILTWAVDYWRRNKKMRWNGRQIRNACQTALALAEYDAQHPTGSTPDEPTGQEQGTVEKAAKIKLTIGHLETVAKAYLEFMRYLHEIYGKDAERRAKAMGIRAREFSMKNWATPQELPPPQDNDDDDESEDETTETEAAQKNKHVVQQESDRASDKGKSAAEAPAPSLAPQNPPFPPVPFPYPFQMSNMHNPYAVPTPFGQTQQPQASPYQQTADQQRQFLASMAAWNNMMPGGQPVPFPGMAGMPAQVQGGTQPQGGSPMQGGTAFPLGSGTGNI</sequence>
<name>A0ABR4DPQ0_9PEZI</name>
<organism evidence="3 4">
    <name type="scientific">Diaporthe vaccinii</name>
    <dbReference type="NCBI Taxonomy" id="105482"/>
    <lineage>
        <taxon>Eukaryota</taxon>
        <taxon>Fungi</taxon>
        <taxon>Dikarya</taxon>
        <taxon>Ascomycota</taxon>
        <taxon>Pezizomycotina</taxon>
        <taxon>Sordariomycetes</taxon>
        <taxon>Sordariomycetidae</taxon>
        <taxon>Diaporthales</taxon>
        <taxon>Diaporthaceae</taxon>
        <taxon>Diaporthe</taxon>
        <taxon>Diaporthe eres species complex</taxon>
    </lineage>
</organism>